<name>A0ABY8EWI4_9HYPH</name>
<dbReference type="SUPFAM" id="SSF55729">
    <property type="entry name" value="Acyl-CoA N-acyltransferases (Nat)"/>
    <property type="match status" value="1"/>
</dbReference>
<feature type="domain" description="N-acetyltransferase" evidence="1">
    <location>
        <begin position="1"/>
        <end position="191"/>
    </location>
</feature>
<organism evidence="2 3">
    <name type="scientific">Roseibium porphyridii</name>
    <dbReference type="NCBI Taxonomy" id="2866279"/>
    <lineage>
        <taxon>Bacteria</taxon>
        <taxon>Pseudomonadati</taxon>
        <taxon>Pseudomonadota</taxon>
        <taxon>Alphaproteobacteria</taxon>
        <taxon>Hyphomicrobiales</taxon>
        <taxon>Stappiaceae</taxon>
        <taxon>Roseibium</taxon>
    </lineage>
</organism>
<gene>
    <name evidence="2" type="ORF">K1718_13945</name>
</gene>
<dbReference type="RefSeq" id="WP_265682092.1">
    <property type="nucleotide sequence ID" value="NZ_CP120863.1"/>
</dbReference>
<dbReference type="PROSITE" id="PS51186">
    <property type="entry name" value="GNAT"/>
    <property type="match status" value="1"/>
</dbReference>
<dbReference type="Gene3D" id="3.40.630.30">
    <property type="match status" value="1"/>
</dbReference>
<dbReference type="InterPro" id="IPR016181">
    <property type="entry name" value="Acyl_CoA_acyltransferase"/>
</dbReference>
<evidence type="ECO:0000313" key="2">
    <source>
        <dbReference type="EMBL" id="WFE87282.1"/>
    </source>
</evidence>
<dbReference type="InterPro" id="IPR000182">
    <property type="entry name" value="GNAT_dom"/>
</dbReference>
<protein>
    <submittedName>
        <fullName evidence="2">GNAT family N-acetyltransferase</fullName>
    </submittedName>
</protein>
<proteinExistence type="predicted"/>
<evidence type="ECO:0000313" key="3">
    <source>
        <dbReference type="Proteomes" id="UP001209803"/>
    </source>
</evidence>
<reference evidence="2 3" key="1">
    <citation type="submission" date="2023-03" db="EMBL/GenBank/DDBJ databases">
        <title>Roseibium porphyridii sp. nov. and Roseibium rhodosorbium sp. nov. isolated from marine algae, Porphyridium cruentum and Rhodosorus marinus, respectively.</title>
        <authorList>
            <person name="Lee M.W."/>
            <person name="Choi B.J."/>
            <person name="Lee J.K."/>
            <person name="Choi D.G."/>
            <person name="Baek J.H."/>
            <person name="Bayburt H."/>
            <person name="Kim J.M."/>
            <person name="Han D.M."/>
            <person name="Kim K.H."/>
            <person name="Jeon C.O."/>
        </authorList>
    </citation>
    <scope>NUCLEOTIDE SEQUENCE [LARGE SCALE GENOMIC DNA]</scope>
    <source>
        <strain evidence="2 3">KMA01</strain>
    </source>
</reference>
<dbReference type="Proteomes" id="UP001209803">
    <property type="component" value="Chromosome"/>
</dbReference>
<accession>A0ABY8EWI4</accession>
<dbReference type="EMBL" id="CP120863">
    <property type="protein sequence ID" value="WFE87282.1"/>
    <property type="molecule type" value="Genomic_DNA"/>
</dbReference>
<evidence type="ECO:0000259" key="1">
    <source>
        <dbReference type="PROSITE" id="PS51186"/>
    </source>
</evidence>
<keyword evidence="3" id="KW-1185">Reference proteome</keyword>
<sequence length="191" mass="21889">MEFRPLTPDRWDDLVELFGPEKGANSGCWCMWPLLRAKDWQAMAREERRDAFHNRVSTGSEPGLLGYHDKPAICWVAVGPRENYVRFQLSRTTRPLEEDTPDQIGKTYALTCFFVRKGFRNSGLMFQLITAASIYARSKGAHYLDACPIEADKPLQWGEGFVGIASVFRRCGFEEVARRSPRRPLLRLCLT</sequence>